<name>A0A2S9VDB2_9ALTE</name>
<reference evidence="3" key="1">
    <citation type="journal article" date="2020" name="Int. J. Syst. Evol. Microbiol.">
        <title>Alteromonas alba sp. nov., a marine bacterium isolated from the seawater of the West Pacific Ocean.</title>
        <authorList>
            <person name="Sun C."/>
            <person name="Wu Y.-H."/>
            <person name="Xamxidin M."/>
            <person name="Cheng H."/>
            <person name="Xu X.-W."/>
        </authorList>
    </citation>
    <scope>NUCLEOTIDE SEQUENCE [LARGE SCALE GENOMIC DNA]</scope>
    <source>
        <strain evidence="3">190</strain>
    </source>
</reference>
<dbReference type="SUPFAM" id="SSF56935">
    <property type="entry name" value="Porins"/>
    <property type="match status" value="2"/>
</dbReference>
<evidence type="ECO:0000256" key="1">
    <source>
        <dbReference type="SAM" id="SignalP"/>
    </source>
</evidence>
<dbReference type="AlphaFoldDB" id="A0A2S9VDB2"/>
<dbReference type="RefSeq" id="WP_105933919.1">
    <property type="nucleotide sequence ID" value="NZ_PVNP01000051.1"/>
</dbReference>
<organism evidence="2 3">
    <name type="scientific">Alteromonas alba</name>
    <dbReference type="NCBI Taxonomy" id="2079529"/>
    <lineage>
        <taxon>Bacteria</taxon>
        <taxon>Pseudomonadati</taxon>
        <taxon>Pseudomonadota</taxon>
        <taxon>Gammaproteobacteria</taxon>
        <taxon>Alteromonadales</taxon>
        <taxon>Alteromonadaceae</taxon>
        <taxon>Alteromonas/Salinimonas group</taxon>
        <taxon>Alteromonas</taxon>
    </lineage>
</organism>
<dbReference type="Proteomes" id="UP000238949">
    <property type="component" value="Unassembled WGS sequence"/>
</dbReference>
<sequence>MERINTFRPAFIATAVAVAFSANVYADIQFRGAVDASLVNQSFDTESENSRYEDRNALQISPTLTGIYTSKKASATVSATHLYQRFELDEGSSSTNFTEFNYAGNLSVIDNVFQIFGSGSQGYQSYRPETYISSDYLLNSDDLTKITTHSAGARLNVPRGDIWGLSVTGQYMETKSDNTLEEVEGDSTSPFNQFIDSKGVSANASLVNGDWFRNAYWRANATYRKTDRQDRGEFESLFVNAEVGYNLYYDFGLLLTATHEENDIAGELQNFFARFNNQFSKFNTYGVGLNYRPAEGRFFNVTLNKISTEGEDDGKTFVGISTSWQFSPRTSVQAQYNRRYYGEAATFSLNHGTKRIRTSISYQERTTTFSTMMFDVADAGTFVCPAGSVDILDCFQPDTLNYELQPGEQVVQFSQLITELTDQVILRRQLGSSIGYQRRNLKLSLDGRYIDTEYSIDNRQQIQKLIGLNANLEVGSRTSIYSRFQFSQINNTIDDAGRDTDASMYSIGIRNRLSRSLSVGADVRYLDNENTSGIGRDVFDFNETRISLTMTYNFQSNRQ</sequence>
<gene>
    <name evidence="2" type="ORF">C6Y40_06710</name>
</gene>
<comment type="caution">
    <text evidence="2">The sequence shown here is derived from an EMBL/GenBank/DDBJ whole genome shotgun (WGS) entry which is preliminary data.</text>
</comment>
<dbReference type="EMBL" id="PVNP01000051">
    <property type="protein sequence ID" value="PRO74449.1"/>
    <property type="molecule type" value="Genomic_DNA"/>
</dbReference>
<feature type="signal peptide" evidence="1">
    <location>
        <begin position="1"/>
        <end position="26"/>
    </location>
</feature>
<proteinExistence type="predicted"/>
<evidence type="ECO:0000313" key="3">
    <source>
        <dbReference type="Proteomes" id="UP000238949"/>
    </source>
</evidence>
<evidence type="ECO:0008006" key="4">
    <source>
        <dbReference type="Google" id="ProtNLM"/>
    </source>
</evidence>
<keyword evidence="3" id="KW-1185">Reference proteome</keyword>
<feature type="chain" id="PRO_5015648650" description="TIGR03016 family PEP-CTERM system-associated outer membrane protein" evidence="1">
    <location>
        <begin position="27"/>
        <end position="559"/>
    </location>
</feature>
<protein>
    <recommendedName>
        <fullName evidence="4">TIGR03016 family PEP-CTERM system-associated outer membrane protein</fullName>
    </recommendedName>
</protein>
<accession>A0A2S9VDB2</accession>
<dbReference type="OrthoDB" id="5750656at2"/>
<keyword evidence="1" id="KW-0732">Signal</keyword>
<evidence type="ECO:0000313" key="2">
    <source>
        <dbReference type="EMBL" id="PRO74449.1"/>
    </source>
</evidence>